<evidence type="ECO:0000313" key="2">
    <source>
        <dbReference type="EMBL" id="KAL0565865.1"/>
    </source>
</evidence>
<proteinExistence type="predicted"/>
<sequence length="312" mass="34195">MQIPQPLSSLFAHFPLHTWPPILAGPEKKQLAAPTIWVHPSSDIDSPLLSGDVECLKWQAYLALRGLKNIQVRTDISAQGAIDGRLPNLHVALPETPEKSDPPTRLVMDNSTHLLAAHNIPGWVDAQLNQDSLEYPLEGYKDEAAKDESRAWVTLLEGPVHAALVLSTQPTLASSLKTFFLTPNVYAAPPPAPAPALTSQLRSILVPPPPPQTGLTSIPFSLFPEWGTRVDRKSVMAKYSEAIAALSERLGTDKWFLGSESPTPLDALAFAYLHCILSSTPEVRTELTKRVNLVAWEWKVRGMVRASFVKSS</sequence>
<dbReference type="SUPFAM" id="SSF47616">
    <property type="entry name" value="GST C-terminal domain-like"/>
    <property type="match status" value="1"/>
</dbReference>
<keyword evidence="3" id="KW-1185">Reference proteome</keyword>
<name>A0ABR3ESK5_9AGAR</name>
<gene>
    <name evidence="2" type="ORF">V5O48_016153</name>
</gene>
<comment type="caution">
    <text evidence="2">The sequence shown here is derived from an EMBL/GenBank/DDBJ whole genome shotgun (WGS) entry which is preliminary data.</text>
</comment>
<dbReference type="EMBL" id="JBAHYK010002093">
    <property type="protein sequence ID" value="KAL0565865.1"/>
    <property type="molecule type" value="Genomic_DNA"/>
</dbReference>
<evidence type="ECO:0000259" key="1">
    <source>
        <dbReference type="Pfam" id="PF17171"/>
    </source>
</evidence>
<protein>
    <recommendedName>
        <fullName evidence="1">Metaxin glutathione S-transferase domain-containing protein</fullName>
    </recommendedName>
</protein>
<dbReference type="InterPro" id="IPR033468">
    <property type="entry name" value="Metaxin_GST"/>
</dbReference>
<organism evidence="2 3">
    <name type="scientific">Marasmius crinis-equi</name>
    <dbReference type="NCBI Taxonomy" id="585013"/>
    <lineage>
        <taxon>Eukaryota</taxon>
        <taxon>Fungi</taxon>
        <taxon>Dikarya</taxon>
        <taxon>Basidiomycota</taxon>
        <taxon>Agaricomycotina</taxon>
        <taxon>Agaricomycetes</taxon>
        <taxon>Agaricomycetidae</taxon>
        <taxon>Agaricales</taxon>
        <taxon>Marasmiineae</taxon>
        <taxon>Marasmiaceae</taxon>
        <taxon>Marasmius</taxon>
    </lineage>
</organism>
<feature type="domain" description="Metaxin glutathione S-transferase" evidence="1">
    <location>
        <begin position="240"/>
        <end position="298"/>
    </location>
</feature>
<evidence type="ECO:0000313" key="3">
    <source>
        <dbReference type="Proteomes" id="UP001465976"/>
    </source>
</evidence>
<dbReference type="InterPro" id="IPR036282">
    <property type="entry name" value="Glutathione-S-Trfase_C_sf"/>
</dbReference>
<dbReference type="Proteomes" id="UP001465976">
    <property type="component" value="Unassembled WGS sequence"/>
</dbReference>
<reference evidence="2 3" key="1">
    <citation type="submission" date="2024-02" db="EMBL/GenBank/DDBJ databases">
        <title>A draft genome for the cacao thread blight pathogen Marasmius crinis-equi.</title>
        <authorList>
            <person name="Cohen S.P."/>
            <person name="Baruah I.K."/>
            <person name="Amoako-Attah I."/>
            <person name="Bukari Y."/>
            <person name="Meinhardt L.W."/>
            <person name="Bailey B.A."/>
        </authorList>
    </citation>
    <scope>NUCLEOTIDE SEQUENCE [LARGE SCALE GENOMIC DNA]</scope>
    <source>
        <strain evidence="2 3">GH-76</strain>
    </source>
</reference>
<dbReference type="Pfam" id="PF17171">
    <property type="entry name" value="GST_C_6"/>
    <property type="match status" value="1"/>
</dbReference>
<accession>A0ABR3ESK5</accession>